<evidence type="ECO:0000313" key="3">
    <source>
        <dbReference type="EMBL" id="ADL41510.1"/>
    </source>
</evidence>
<evidence type="ECO:0000313" key="4">
    <source>
        <dbReference type="Proteomes" id="UP000000347"/>
    </source>
</evidence>
<dbReference type="CAZy" id="GT2">
    <property type="family name" value="Glycosyltransferase Family 2"/>
</dbReference>
<dbReference type="Gene3D" id="3.90.550.10">
    <property type="entry name" value="Spore Coat Polysaccharide Biosynthesis Protein SpsA, Chain A"/>
    <property type="match status" value="1"/>
</dbReference>
<keyword evidence="1" id="KW-1133">Transmembrane helix</keyword>
<reference evidence="3 4" key="1">
    <citation type="journal article" date="2010" name="J. Bacteriol.">
        <title>Complete genome sequence of the cellulolytic thermophile Caldicellulosiruptor obsidiansis OB47T.</title>
        <authorList>
            <person name="Elkins J.G."/>
            <person name="Lochner A."/>
            <person name="Hamilton-Brehm S.D."/>
            <person name="Davenport K.W."/>
            <person name="Podar M."/>
            <person name="Brown S.D."/>
            <person name="Land M.L."/>
            <person name="Hauser L.J."/>
            <person name="Klingeman D.M."/>
            <person name="Raman B."/>
            <person name="Goodwin L.A."/>
            <person name="Tapia R."/>
            <person name="Meincke L.J."/>
            <person name="Detter J.C."/>
            <person name="Bruce D.C."/>
            <person name="Han C.S."/>
            <person name="Palumbo A.V."/>
            <person name="Cottingham R.W."/>
            <person name="Keller M."/>
            <person name="Graham D.E."/>
        </authorList>
    </citation>
    <scope>NUCLEOTIDE SEQUENCE [LARGE SCALE GENOMIC DNA]</scope>
    <source>
        <strain evidence="4">ATCC BAA-2073 / strain OB47</strain>
    </source>
</reference>
<sequence length="361" mass="42456">MKLGILITTYNDGDIILRCLDSIYDQLDNLNFPVYVVCVDDGSDSPLAYPHFDILRTEHRGRSYARIEGLKKILAENCTHFLFLDSDMVLPPGFLKKLQTVVENYDIDAFIIPEVAFSSYNNFWTKVKVFERNLYKVNYCKESGNIEAARLWKLFSFPGFVEGLEAFEEIQPTILGIKKGLKIIKTEEIFIYHDEKKVTLRDLLRKKNSYFCCMLESGKCSKWDIIKRYYFFRPHLYHKENLKKYIRHPVLTIGVILMYLVLTLNFLWVSISQNFIKKRNDEEMRRRERNILYKIKRKKFLTKTILVAIIIGSLILLGWNTVVKSSSWFKSIIIENMDYNYGKDSNSIQPYAPKKTHPKGN</sequence>
<dbReference type="GO" id="GO:0016740">
    <property type="term" value="F:transferase activity"/>
    <property type="evidence" value="ECO:0007669"/>
    <property type="project" value="UniProtKB-KW"/>
</dbReference>
<dbReference type="EMBL" id="CP002164">
    <property type="protein sequence ID" value="ADL41510.1"/>
    <property type="molecule type" value="Genomic_DNA"/>
</dbReference>
<dbReference type="HOGENOM" id="CLU_065533_0_0_9"/>
<dbReference type="STRING" id="608506.COB47_0145"/>
<feature type="transmembrane region" description="Helical" evidence="1">
    <location>
        <begin position="250"/>
        <end position="269"/>
    </location>
</feature>
<dbReference type="KEGG" id="cob:COB47_0145"/>
<name>D9THE5_CALOO</name>
<evidence type="ECO:0000259" key="2">
    <source>
        <dbReference type="Pfam" id="PF00535"/>
    </source>
</evidence>
<evidence type="ECO:0000256" key="1">
    <source>
        <dbReference type="SAM" id="Phobius"/>
    </source>
</evidence>
<keyword evidence="3" id="KW-0808">Transferase</keyword>
<dbReference type="RefSeq" id="WP_013289517.1">
    <property type="nucleotide sequence ID" value="NC_014392.1"/>
</dbReference>
<feature type="transmembrane region" description="Helical" evidence="1">
    <location>
        <begin position="300"/>
        <end position="319"/>
    </location>
</feature>
<dbReference type="CDD" id="cd00761">
    <property type="entry name" value="Glyco_tranf_GTA_type"/>
    <property type="match status" value="1"/>
</dbReference>
<dbReference type="InterPro" id="IPR029044">
    <property type="entry name" value="Nucleotide-diphossugar_trans"/>
</dbReference>
<keyword evidence="1" id="KW-0812">Transmembrane</keyword>
<dbReference type="InterPro" id="IPR001173">
    <property type="entry name" value="Glyco_trans_2-like"/>
</dbReference>
<dbReference type="PANTHER" id="PTHR43685">
    <property type="entry name" value="GLYCOSYLTRANSFERASE"/>
    <property type="match status" value="1"/>
</dbReference>
<organism evidence="3 4">
    <name type="scientific">Caldicellulosiruptor obsidiansis (strain ATCC BAA-2073 / JCM 16842 / OB47)</name>
    <dbReference type="NCBI Taxonomy" id="608506"/>
    <lineage>
        <taxon>Bacteria</taxon>
        <taxon>Bacillati</taxon>
        <taxon>Bacillota</taxon>
        <taxon>Bacillota incertae sedis</taxon>
        <taxon>Caldicellulosiruptorales</taxon>
        <taxon>Caldicellulosiruptoraceae</taxon>
        <taxon>Caldicellulosiruptor</taxon>
    </lineage>
</organism>
<gene>
    <name evidence="3" type="ordered locus">COB47_0145</name>
</gene>
<feature type="domain" description="Glycosyltransferase 2-like" evidence="2">
    <location>
        <begin position="5"/>
        <end position="131"/>
    </location>
</feature>
<keyword evidence="1" id="KW-0472">Membrane</keyword>
<accession>D9THE5</accession>
<dbReference type="eggNOG" id="COG0463">
    <property type="taxonomic scope" value="Bacteria"/>
</dbReference>
<proteinExistence type="predicted"/>
<dbReference type="Proteomes" id="UP000000347">
    <property type="component" value="Chromosome"/>
</dbReference>
<keyword evidence="4" id="KW-1185">Reference proteome</keyword>
<dbReference type="AlphaFoldDB" id="D9THE5"/>
<protein>
    <submittedName>
        <fullName evidence="3">Glycosyl transferase family 2</fullName>
    </submittedName>
</protein>
<dbReference type="SUPFAM" id="SSF53448">
    <property type="entry name" value="Nucleotide-diphospho-sugar transferases"/>
    <property type="match status" value="1"/>
</dbReference>
<dbReference type="Pfam" id="PF00535">
    <property type="entry name" value="Glycos_transf_2"/>
    <property type="match status" value="1"/>
</dbReference>
<dbReference type="PANTHER" id="PTHR43685:SF2">
    <property type="entry name" value="GLYCOSYLTRANSFERASE 2-LIKE DOMAIN-CONTAINING PROTEIN"/>
    <property type="match status" value="1"/>
</dbReference>
<dbReference type="InterPro" id="IPR050834">
    <property type="entry name" value="Glycosyltransf_2"/>
</dbReference>